<feature type="transmembrane region" description="Helical" evidence="1">
    <location>
        <begin position="7"/>
        <end position="28"/>
    </location>
</feature>
<keyword evidence="1" id="KW-1133">Transmembrane helix</keyword>
<evidence type="ECO:0000313" key="3">
    <source>
        <dbReference type="Proteomes" id="UP000324638"/>
    </source>
</evidence>
<protein>
    <submittedName>
        <fullName evidence="2">Uncharacterized protein</fullName>
    </submittedName>
</protein>
<dbReference type="EMBL" id="SAXU01000001">
    <property type="protein sequence ID" value="TXJ21173.1"/>
    <property type="molecule type" value="Genomic_DNA"/>
</dbReference>
<dbReference type="RefSeq" id="WP_147739180.1">
    <property type="nucleotide sequence ID" value="NZ_SAXU01000001.1"/>
</dbReference>
<name>A0A5C8D7X9_9SPIR</name>
<proteinExistence type="predicted"/>
<accession>A0A5C8D7X9</accession>
<reference evidence="2 3" key="1">
    <citation type="journal article" date="1992" name="Lakartidningen">
        <title>[Penicillin V and not amoxicillin is the first choice preparation in acute otitis].</title>
        <authorList>
            <person name="Kamme C."/>
            <person name="Lundgren K."/>
            <person name="Prellner K."/>
        </authorList>
    </citation>
    <scope>NUCLEOTIDE SEQUENCE [LARGE SCALE GENOMIC DNA]</scope>
    <source>
        <strain evidence="2 3">513A</strain>
    </source>
</reference>
<evidence type="ECO:0000256" key="1">
    <source>
        <dbReference type="SAM" id="Phobius"/>
    </source>
</evidence>
<dbReference type="AlphaFoldDB" id="A0A5C8D7X9"/>
<comment type="caution">
    <text evidence="2">The sequence shown here is derived from an EMBL/GenBank/DDBJ whole genome shotgun (WGS) entry which is preliminary data.</text>
</comment>
<evidence type="ECO:0000313" key="2">
    <source>
        <dbReference type="EMBL" id="TXJ21173.1"/>
    </source>
</evidence>
<dbReference type="Proteomes" id="UP000324638">
    <property type="component" value="Unassembled WGS sequence"/>
</dbReference>
<gene>
    <name evidence="2" type="ORF">EPJ79_08595</name>
</gene>
<sequence>MNKKGCFTKIIIFIIIVFVLYKIGFYILNMRFEDIDEDYMLGLWVGKIAISEKINGYKITYLHNIALYFNENNQLGYSAFTYDADLNTDNDYYGGIISDKLRNNLINAIKISTSKNAGSWKVKNSRLFLNIGNEEYKSKGKEKKLAIFSIKNLYLIDNNDEVFKFSGNFFKFTDKDGKRIKHNNPAYDWIVKNIY</sequence>
<organism evidence="2 3">
    <name type="scientific">Brachyspira aalborgi</name>
    <dbReference type="NCBI Taxonomy" id="29522"/>
    <lineage>
        <taxon>Bacteria</taxon>
        <taxon>Pseudomonadati</taxon>
        <taxon>Spirochaetota</taxon>
        <taxon>Spirochaetia</taxon>
        <taxon>Brachyspirales</taxon>
        <taxon>Brachyspiraceae</taxon>
        <taxon>Brachyspira</taxon>
    </lineage>
</organism>
<keyword evidence="1" id="KW-0472">Membrane</keyword>
<keyword evidence="1" id="KW-0812">Transmembrane</keyword>